<dbReference type="Pfam" id="PF02366">
    <property type="entry name" value="PMT"/>
    <property type="match status" value="1"/>
</dbReference>
<feature type="transmembrane region" description="Helical" evidence="8">
    <location>
        <begin position="235"/>
        <end position="254"/>
    </location>
</feature>
<organism evidence="10 11">
    <name type="scientific">Allorhodopirellula heiligendammensis</name>
    <dbReference type="NCBI Taxonomy" id="2714739"/>
    <lineage>
        <taxon>Bacteria</taxon>
        <taxon>Pseudomonadati</taxon>
        <taxon>Planctomycetota</taxon>
        <taxon>Planctomycetia</taxon>
        <taxon>Pirellulales</taxon>
        <taxon>Pirellulaceae</taxon>
        <taxon>Allorhodopirellula</taxon>
    </lineage>
</organism>
<comment type="subcellular location">
    <subcellularLocation>
        <location evidence="1">Cell membrane</location>
        <topology evidence="1">Multi-pass membrane protein</topology>
    </subcellularLocation>
</comment>
<evidence type="ECO:0000256" key="4">
    <source>
        <dbReference type="ARBA" id="ARBA00022679"/>
    </source>
</evidence>
<dbReference type="EMBL" id="SJPU01000001">
    <property type="protein sequence ID" value="TWU19459.1"/>
    <property type="molecule type" value="Genomic_DNA"/>
</dbReference>
<gene>
    <name evidence="10" type="primary">arnT_2</name>
    <name evidence="10" type="ORF">Poly21_16320</name>
</gene>
<reference evidence="10 11" key="1">
    <citation type="journal article" date="2020" name="Antonie Van Leeuwenhoek">
        <title>Rhodopirellula heiligendammensis sp. nov., Rhodopirellula pilleata sp. nov., and Rhodopirellula solitaria sp. nov. isolated from natural or artificial marine surfaces in Northern Germany and California, USA, and emended description of the genus Rhodopirellula.</title>
        <authorList>
            <person name="Kallscheuer N."/>
            <person name="Wiegand S."/>
            <person name="Jogler M."/>
            <person name="Boedeker C."/>
            <person name="Peeters S.H."/>
            <person name="Rast P."/>
            <person name="Heuer A."/>
            <person name="Jetten M.S.M."/>
            <person name="Rohde M."/>
            <person name="Jogler C."/>
        </authorList>
    </citation>
    <scope>NUCLEOTIDE SEQUENCE [LARGE SCALE GENOMIC DNA]</scope>
    <source>
        <strain evidence="10 11">Poly21</strain>
    </source>
</reference>
<dbReference type="GO" id="GO:0006493">
    <property type="term" value="P:protein O-linked glycosylation"/>
    <property type="evidence" value="ECO:0007669"/>
    <property type="project" value="InterPro"/>
</dbReference>
<feature type="domain" description="ArnT-like N-terminal" evidence="9">
    <location>
        <begin position="41"/>
        <end position="265"/>
    </location>
</feature>
<feature type="transmembrane region" description="Helical" evidence="8">
    <location>
        <begin position="144"/>
        <end position="163"/>
    </location>
</feature>
<keyword evidence="4 10" id="KW-0808">Transferase</keyword>
<evidence type="ECO:0000256" key="1">
    <source>
        <dbReference type="ARBA" id="ARBA00004651"/>
    </source>
</evidence>
<comment type="caution">
    <text evidence="10">The sequence shown here is derived from an EMBL/GenBank/DDBJ whole genome shotgun (WGS) entry which is preliminary data.</text>
</comment>
<accession>A0A5C6C9K6</accession>
<keyword evidence="6 8" id="KW-1133">Transmembrane helix</keyword>
<name>A0A5C6C9K6_9BACT</name>
<dbReference type="PANTHER" id="PTHR33908:SF3">
    <property type="entry name" value="UNDECAPRENYL PHOSPHATE-ALPHA-4-AMINO-4-DEOXY-L-ARABINOSE ARABINOSYL TRANSFERASE"/>
    <property type="match status" value="1"/>
</dbReference>
<dbReference type="GO" id="GO:0103015">
    <property type="term" value="F:4-amino-4-deoxy-L-arabinose transferase activity"/>
    <property type="evidence" value="ECO:0007669"/>
    <property type="project" value="UniProtKB-EC"/>
</dbReference>
<dbReference type="InterPro" id="IPR003342">
    <property type="entry name" value="ArnT-like_N"/>
</dbReference>
<dbReference type="Proteomes" id="UP000319908">
    <property type="component" value="Unassembled WGS sequence"/>
</dbReference>
<feature type="transmembrane region" description="Helical" evidence="8">
    <location>
        <begin position="414"/>
        <end position="433"/>
    </location>
</feature>
<evidence type="ECO:0000256" key="3">
    <source>
        <dbReference type="ARBA" id="ARBA00022676"/>
    </source>
</evidence>
<keyword evidence="2" id="KW-1003">Cell membrane</keyword>
<evidence type="ECO:0000313" key="10">
    <source>
        <dbReference type="EMBL" id="TWU19459.1"/>
    </source>
</evidence>
<dbReference type="RefSeq" id="WP_302118021.1">
    <property type="nucleotide sequence ID" value="NZ_SJPU01000001.1"/>
</dbReference>
<feature type="transmembrane region" description="Helical" evidence="8">
    <location>
        <begin position="120"/>
        <end position="138"/>
    </location>
</feature>
<keyword evidence="7 8" id="KW-0472">Membrane</keyword>
<keyword evidence="11" id="KW-1185">Reference proteome</keyword>
<protein>
    <submittedName>
        <fullName evidence="10">Undecaprenyl phosphate-alpha-4-amino-4-deoxy-L-arabinose arabinosyl transferase</fullName>
        <ecNumber evidence="10">2.4.2.43</ecNumber>
    </submittedName>
</protein>
<dbReference type="EC" id="2.4.2.43" evidence="10"/>
<feature type="transmembrane region" description="Helical" evidence="8">
    <location>
        <begin position="445"/>
        <end position="463"/>
    </location>
</feature>
<sequence length="598" mass="66251">MILLTQSRLRSWWNDDLFPAAMQVPAGDDHWSRRRVSYAWLSLMAVALCVLLPNLSYPLIEPDETRYAEIALGMLASRDWVNPMLDGQPYLDKPPMMYWLTAMSFHLLGVNEIAARLPSVFSALSTILITFGLGRHIVGSRAAWLGGLSLALCGGFMLAGRFLILDSLLAFLTTLCFLTGYIAVRNQQHRWSWWIISGIACALGVLTKGPVALVLCAPPLLANGWLRGDQTRTRILEWTAFVIPMILICVPWYVAVMRFNPAFMDHFFLEHNLKRFTEGSNHQQPFWFYVPVIFGSMFPASLLLPSAIVFLFSSADRKRSLRTKDLGLLVCAAAWVLLFFSVASCKLPTYILPAIPFLALIIGVMLDKTVLRCQSAGGVTTHLKPFPKRASLILTLTGVVVIGADWAIGGMTLVTIPALLLLVIVAAVVLLLWNCPEASSVKAWGATGSLAVLVLTIASAQLLPTIATTRSLYVKTKFAAGKYPERRIVFFGEKPHGIRLQIDRGRVTYFPQELRDEFVAFVATSADLIVIAADEDIDSTRAAIASTHALTDSHEHEHLYFANRICLHCQTTLELPCAQKDERPIAVSIARTIDEAIR</sequence>
<dbReference type="InterPro" id="IPR050297">
    <property type="entry name" value="LipidA_mod_glycosyltrf_83"/>
</dbReference>
<evidence type="ECO:0000256" key="8">
    <source>
        <dbReference type="SAM" id="Phobius"/>
    </source>
</evidence>
<feature type="transmembrane region" description="Helical" evidence="8">
    <location>
        <begin position="326"/>
        <end position="344"/>
    </location>
</feature>
<dbReference type="GO" id="GO:0000030">
    <property type="term" value="F:mannosyltransferase activity"/>
    <property type="evidence" value="ECO:0007669"/>
    <property type="project" value="InterPro"/>
</dbReference>
<dbReference type="PANTHER" id="PTHR33908">
    <property type="entry name" value="MANNOSYLTRANSFERASE YKCB-RELATED"/>
    <property type="match status" value="1"/>
</dbReference>
<proteinExistence type="predicted"/>
<feature type="transmembrane region" description="Helical" evidence="8">
    <location>
        <begin position="191"/>
        <end position="215"/>
    </location>
</feature>
<evidence type="ECO:0000256" key="6">
    <source>
        <dbReference type="ARBA" id="ARBA00022989"/>
    </source>
</evidence>
<evidence type="ECO:0000259" key="9">
    <source>
        <dbReference type="Pfam" id="PF02366"/>
    </source>
</evidence>
<feature type="transmembrane region" description="Helical" evidence="8">
    <location>
        <begin position="350"/>
        <end position="370"/>
    </location>
</feature>
<evidence type="ECO:0000256" key="5">
    <source>
        <dbReference type="ARBA" id="ARBA00022692"/>
    </source>
</evidence>
<feature type="transmembrane region" description="Helical" evidence="8">
    <location>
        <begin position="390"/>
        <end position="408"/>
    </location>
</feature>
<dbReference type="GO" id="GO:0009103">
    <property type="term" value="P:lipopolysaccharide biosynthetic process"/>
    <property type="evidence" value="ECO:0007669"/>
    <property type="project" value="UniProtKB-ARBA"/>
</dbReference>
<feature type="transmembrane region" description="Helical" evidence="8">
    <location>
        <begin position="286"/>
        <end position="314"/>
    </location>
</feature>
<feature type="transmembrane region" description="Helical" evidence="8">
    <location>
        <begin position="38"/>
        <end position="57"/>
    </location>
</feature>
<evidence type="ECO:0000256" key="7">
    <source>
        <dbReference type="ARBA" id="ARBA00023136"/>
    </source>
</evidence>
<evidence type="ECO:0000256" key="2">
    <source>
        <dbReference type="ARBA" id="ARBA00022475"/>
    </source>
</evidence>
<evidence type="ECO:0000313" key="11">
    <source>
        <dbReference type="Proteomes" id="UP000319908"/>
    </source>
</evidence>
<keyword evidence="3 10" id="KW-0328">Glycosyltransferase</keyword>
<dbReference type="GO" id="GO:0010041">
    <property type="term" value="P:response to iron(III) ion"/>
    <property type="evidence" value="ECO:0007669"/>
    <property type="project" value="TreeGrafter"/>
</dbReference>
<dbReference type="GO" id="GO:0005886">
    <property type="term" value="C:plasma membrane"/>
    <property type="evidence" value="ECO:0007669"/>
    <property type="project" value="UniProtKB-SubCell"/>
</dbReference>
<keyword evidence="5 8" id="KW-0812">Transmembrane</keyword>
<dbReference type="AlphaFoldDB" id="A0A5C6C9K6"/>